<protein>
    <recommendedName>
        <fullName evidence="10">Flagellar biosynthetic protein FliR</fullName>
    </recommendedName>
</protein>
<dbReference type="Pfam" id="PF01311">
    <property type="entry name" value="Bac_export_1"/>
    <property type="match status" value="1"/>
</dbReference>
<feature type="transmembrane region" description="Helical" evidence="8">
    <location>
        <begin position="50"/>
        <end position="73"/>
    </location>
</feature>
<evidence type="ECO:0000256" key="8">
    <source>
        <dbReference type="SAM" id="Phobius"/>
    </source>
</evidence>
<keyword evidence="6 8" id="KW-0472">Membrane</keyword>
<dbReference type="InterPro" id="IPR002191">
    <property type="entry name" value="Bac_export_3"/>
</dbReference>
<dbReference type="PRINTS" id="PR00953">
    <property type="entry name" value="TYPE3IMRPROT"/>
</dbReference>
<dbReference type="PANTHER" id="PTHR30065">
    <property type="entry name" value="FLAGELLAR BIOSYNTHETIC PROTEIN FLIR"/>
    <property type="match status" value="1"/>
</dbReference>
<keyword evidence="4 8" id="KW-0812">Transmembrane</keyword>
<evidence type="ECO:0000256" key="5">
    <source>
        <dbReference type="ARBA" id="ARBA00022989"/>
    </source>
</evidence>
<dbReference type="Pfam" id="PF01313">
    <property type="entry name" value="Bac_export_3"/>
    <property type="match status" value="1"/>
</dbReference>
<sequence>MSPELALTELRGGLITVLWVAGPLLLTVLVVGVVVGVVQAATQLNEPTIAFVAKAAALTAVLFALGSLLIGHLMDAATQMAADGLNAFGMIGTVLWTMLRIGAVAMAMPMIGTRAVPGRVRVMLAGTLAIALAPLLPPVPDWTGFDAATVLTIARELAIGVAIGFMLRLVFEAGAMAGELVAQGTGLAFAQMSDPLRGGTSGVIGQWFYLLFGLLFFTANGHLALISLVVDSYRALPIGAPLPDPHAFFSIAPTFLLTVLRGALTLAIPLTVAMLAVNLAFGVLARAAPALNPIQLGLPVSLLLGLFLLTLLVGEMGPPVQRLFDAAFEAAGAVTR</sequence>
<evidence type="ECO:0000256" key="2">
    <source>
        <dbReference type="ARBA" id="ARBA00004651"/>
    </source>
</evidence>
<dbReference type="PANTHER" id="PTHR30065:SF8">
    <property type="entry name" value="FLAGELLAR BIOSYNTHETIC PROTEIN FLIR"/>
    <property type="match status" value="1"/>
</dbReference>
<comment type="subcellular location">
    <subcellularLocation>
        <location evidence="1">Bacterial flagellum basal body</location>
    </subcellularLocation>
    <subcellularLocation>
        <location evidence="2">Cell membrane</location>
        <topology evidence="2">Multi-pass membrane protein</topology>
    </subcellularLocation>
</comment>
<name>A0AA39CTB3_9EURO</name>
<dbReference type="InterPro" id="IPR006303">
    <property type="entry name" value="FliR"/>
</dbReference>
<feature type="transmembrane region" description="Helical" evidence="8">
    <location>
        <begin position="207"/>
        <end position="230"/>
    </location>
</feature>
<dbReference type="InterPro" id="IPR002010">
    <property type="entry name" value="T3SS_IM_R"/>
</dbReference>
<evidence type="ECO:0000313" key="9">
    <source>
        <dbReference type="EMBL" id="KAJ9620769.1"/>
    </source>
</evidence>
<feature type="transmembrane region" description="Helical" evidence="8">
    <location>
        <begin position="296"/>
        <end position="314"/>
    </location>
</feature>
<evidence type="ECO:0000256" key="3">
    <source>
        <dbReference type="ARBA" id="ARBA00022475"/>
    </source>
</evidence>
<proteinExistence type="predicted"/>
<dbReference type="GO" id="GO:0006605">
    <property type="term" value="P:protein targeting"/>
    <property type="evidence" value="ECO:0007669"/>
    <property type="project" value="InterPro"/>
</dbReference>
<gene>
    <name evidence="9" type="ORF">H2204_012079</name>
</gene>
<keyword evidence="7" id="KW-0975">Bacterial flagellum</keyword>
<evidence type="ECO:0000256" key="6">
    <source>
        <dbReference type="ARBA" id="ARBA00023136"/>
    </source>
</evidence>
<reference evidence="9" key="1">
    <citation type="submission" date="2022-10" db="EMBL/GenBank/DDBJ databases">
        <title>Culturing micro-colonial fungi from biological soil crusts in the Mojave desert and describing Neophaeococcomyces mojavensis, and introducing the new genera and species Taxawa tesnikishii.</title>
        <authorList>
            <person name="Kurbessoian T."/>
            <person name="Stajich J.E."/>
        </authorList>
    </citation>
    <scope>NUCLEOTIDE SEQUENCE</scope>
    <source>
        <strain evidence="9">TK_35</strain>
    </source>
</reference>
<dbReference type="AlphaFoldDB" id="A0AA39CTB3"/>
<organism evidence="9">
    <name type="scientific">Knufia peltigerae</name>
    <dbReference type="NCBI Taxonomy" id="1002370"/>
    <lineage>
        <taxon>Eukaryota</taxon>
        <taxon>Fungi</taxon>
        <taxon>Dikarya</taxon>
        <taxon>Ascomycota</taxon>
        <taxon>Pezizomycotina</taxon>
        <taxon>Eurotiomycetes</taxon>
        <taxon>Chaetothyriomycetidae</taxon>
        <taxon>Chaetothyriales</taxon>
        <taxon>Trichomeriaceae</taxon>
        <taxon>Knufia</taxon>
    </lineage>
</organism>
<dbReference type="NCBIfam" id="TIGR01400">
    <property type="entry name" value="fliR"/>
    <property type="match status" value="1"/>
</dbReference>
<evidence type="ECO:0000256" key="1">
    <source>
        <dbReference type="ARBA" id="ARBA00004117"/>
    </source>
</evidence>
<dbReference type="EMBL" id="JAPDRN010000119">
    <property type="protein sequence ID" value="KAJ9620769.1"/>
    <property type="molecule type" value="Genomic_DNA"/>
</dbReference>
<feature type="transmembrane region" description="Helical" evidence="8">
    <location>
        <begin position="85"/>
        <end position="108"/>
    </location>
</feature>
<evidence type="ECO:0000256" key="4">
    <source>
        <dbReference type="ARBA" id="ARBA00022692"/>
    </source>
</evidence>
<feature type="transmembrane region" description="Helical" evidence="8">
    <location>
        <begin position="120"/>
        <end position="136"/>
    </location>
</feature>
<evidence type="ECO:0008006" key="10">
    <source>
        <dbReference type="Google" id="ProtNLM"/>
    </source>
</evidence>
<evidence type="ECO:0000256" key="7">
    <source>
        <dbReference type="ARBA" id="ARBA00023143"/>
    </source>
</evidence>
<keyword evidence="3" id="KW-1003">Cell membrane</keyword>
<dbReference type="GO" id="GO:0005886">
    <property type="term" value="C:plasma membrane"/>
    <property type="evidence" value="ECO:0007669"/>
    <property type="project" value="UniProtKB-SubCell"/>
</dbReference>
<accession>A0AA39CTB3</accession>
<keyword evidence="5 8" id="KW-1133">Transmembrane helix</keyword>
<feature type="transmembrane region" description="Helical" evidence="8">
    <location>
        <begin position="263"/>
        <end position="284"/>
    </location>
</feature>
<dbReference type="GO" id="GO:0009306">
    <property type="term" value="P:protein secretion"/>
    <property type="evidence" value="ECO:0007669"/>
    <property type="project" value="InterPro"/>
</dbReference>
<feature type="transmembrane region" description="Helical" evidence="8">
    <location>
        <begin position="148"/>
        <end position="171"/>
    </location>
</feature>
<comment type="caution">
    <text evidence="9">The sequence shown here is derived from an EMBL/GenBank/DDBJ whole genome shotgun (WGS) entry which is preliminary data.</text>
</comment>
<feature type="transmembrane region" description="Helical" evidence="8">
    <location>
        <begin position="12"/>
        <end position="38"/>
    </location>
</feature>